<keyword evidence="12" id="KW-1185">Reference proteome</keyword>
<dbReference type="SUPFAM" id="SSF53448">
    <property type="entry name" value="Nucleotide-diphospho-sugar transferases"/>
    <property type="match status" value="1"/>
</dbReference>
<dbReference type="GO" id="GO:0016757">
    <property type="term" value="F:glycosyltransferase activity"/>
    <property type="evidence" value="ECO:0007669"/>
    <property type="project" value="UniProtKB-KW"/>
</dbReference>
<dbReference type="InterPro" id="IPR050256">
    <property type="entry name" value="Glycosyltransferase_2"/>
</dbReference>
<reference evidence="11" key="2">
    <citation type="journal article" date="2021" name="Data Brief">
        <title>Draft genome sequence data of the facultative, thermophilic, xylanolytic bacterium Paenibacillus sp. strain DA-C8.</title>
        <authorList>
            <person name="Chhe C."/>
            <person name="Uke A."/>
            <person name="Baramee S."/>
            <person name="Ungkulpasvich U."/>
            <person name="Tachaapaikoon C."/>
            <person name="Pason P."/>
            <person name="Waeonukul R."/>
            <person name="Ratanakhanokchai K."/>
            <person name="Kosugi A."/>
        </authorList>
    </citation>
    <scope>NUCLEOTIDE SEQUENCE</scope>
    <source>
        <strain evidence="11">DA-C8</strain>
    </source>
</reference>
<evidence type="ECO:0000259" key="10">
    <source>
        <dbReference type="Pfam" id="PF00535"/>
    </source>
</evidence>
<evidence type="ECO:0000256" key="4">
    <source>
        <dbReference type="ARBA" id="ARBA00022679"/>
    </source>
</evidence>
<keyword evidence="4 11" id="KW-0808">Transferase</keyword>
<dbReference type="Pfam" id="PF00535">
    <property type="entry name" value="Glycos_transf_2"/>
    <property type="match status" value="1"/>
</dbReference>
<gene>
    <name evidence="11" type="ORF">PRECH8_00990</name>
</gene>
<evidence type="ECO:0000256" key="8">
    <source>
        <dbReference type="ARBA" id="ARBA00048689"/>
    </source>
</evidence>
<evidence type="ECO:0000256" key="7">
    <source>
        <dbReference type="ARBA" id="ARBA00040894"/>
    </source>
</evidence>
<dbReference type="RefSeq" id="WP_200965090.1">
    <property type="nucleotide sequence ID" value="NZ_BMAQ01000001.1"/>
</dbReference>
<accession>A0A916VEI3</accession>
<evidence type="ECO:0000256" key="1">
    <source>
        <dbReference type="ARBA" id="ARBA00001946"/>
    </source>
</evidence>
<dbReference type="InterPro" id="IPR029044">
    <property type="entry name" value="Nucleotide-diphossugar_trans"/>
</dbReference>
<dbReference type="AlphaFoldDB" id="A0A916VEI3"/>
<comment type="caution">
    <text evidence="11">The sequence shown here is derived from an EMBL/GenBank/DDBJ whole genome shotgun (WGS) entry which is preliminary data.</text>
</comment>
<dbReference type="EMBL" id="BMAQ01000001">
    <property type="protein sequence ID" value="GFR36803.1"/>
    <property type="molecule type" value="Genomic_DNA"/>
</dbReference>
<dbReference type="PANTHER" id="PTHR48090:SF10">
    <property type="entry name" value="GLUCOSYL-3-PHOSPHOGLYCERATE SYNTHASE"/>
    <property type="match status" value="1"/>
</dbReference>
<comment type="cofactor">
    <cofactor evidence="1">
        <name>Mg(2+)</name>
        <dbReference type="ChEBI" id="CHEBI:18420"/>
    </cofactor>
</comment>
<name>A0A916VEI3_9BACL</name>
<evidence type="ECO:0000313" key="12">
    <source>
        <dbReference type="Proteomes" id="UP000654993"/>
    </source>
</evidence>
<dbReference type="CDD" id="cd04179">
    <property type="entry name" value="DPM_DPG-synthase_like"/>
    <property type="match status" value="1"/>
</dbReference>
<comment type="catalytic activity">
    <reaction evidence="9">
        <text>an NDP-alpha-D-glucose + (2R)-3-phosphoglycerate = (2R)-2-O-(alpha-D-glucopyranosyl)-3-phospho-glycerate + a ribonucleoside 5'-diphosphate + H(+)</text>
        <dbReference type="Rhea" id="RHEA:47244"/>
        <dbReference type="ChEBI" id="CHEBI:15378"/>
        <dbReference type="ChEBI" id="CHEBI:57930"/>
        <dbReference type="ChEBI" id="CHEBI:58272"/>
        <dbReference type="ChEBI" id="CHEBI:62600"/>
        <dbReference type="ChEBI" id="CHEBI:76533"/>
        <dbReference type="EC" id="2.4.1.266"/>
    </reaction>
    <physiologicalReaction direction="left-to-right" evidence="9">
        <dbReference type="Rhea" id="RHEA:47245"/>
    </physiologicalReaction>
</comment>
<comment type="catalytic activity">
    <reaction evidence="8">
        <text>(2R)-3-phosphoglycerate + UDP-alpha-D-glucose = (2R)-2-O-(alpha-D-glucopyranosyl)-3-phospho-glycerate + UDP + H(+)</text>
        <dbReference type="Rhea" id="RHEA:31319"/>
        <dbReference type="ChEBI" id="CHEBI:15378"/>
        <dbReference type="ChEBI" id="CHEBI:58223"/>
        <dbReference type="ChEBI" id="CHEBI:58272"/>
        <dbReference type="ChEBI" id="CHEBI:58885"/>
        <dbReference type="ChEBI" id="CHEBI:62600"/>
        <dbReference type="EC" id="2.4.1.266"/>
    </reaction>
    <physiologicalReaction direction="left-to-right" evidence="8">
        <dbReference type="Rhea" id="RHEA:31320"/>
    </physiologicalReaction>
</comment>
<sequence>MQRHNPVISAIIPAWNEAERIGTTLYHLRRADETSGKRLAEIIVVDDGSEDDTWRRAEPYADRVLRHARRRGKGAALETGWREAKGEILLFLDADLGETASYALHLVSPVLRDAADMTIAKLPPARRKGGFGLVKGLAVRGIYCLSGFRCEAPLSGQRAMRREVLEDIGGLPRGFGIEVGLTIDALRKGYRLLEVEVPFRHRETGRDWSGFVHRGRQFLAVGRTLLQKWRQPI</sequence>
<dbReference type="PANTHER" id="PTHR48090">
    <property type="entry name" value="UNDECAPRENYL-PHOSPHATE 4-DEOXY-4-FORMAMIDO-L-ARABINOSE TRANSFERASE-RELATED"/>
    <property type="match status" value="1"/>
</dbReference>
<evidence type="ECO:0000256" key="5">
    <source>
        <dbReference type="ARBA" id="ARBA00022842"/>
    </source>
</evidence>
<dbReference type="Gene3D" id="3.90.550.10">
    <property type="entry name" value="Spore Coat Polysaccharide Biosynthesis Protein SpsA, Chain A"/>
    <property type="match status" value="1"/>
</dbReference>
<comment type="similarity">
    <text evidence="2">Belongs to the glycosyltransferase 2 family.</text>
</comment>
<dbReference type="EC" id="2.4.1.266" evidence="6"/>
<evidence type="ECO:0000256" key="3">
    <source>
        <dbReference type="ARBA" id="ARBA00022676"/>
    </source>
</evidence>
<dbReference type="InterPro" id="IPR001173">
    <property type="entry name" value="Glyco_trans_2-like"/>
</dbReference>
<evidence type="ECO:0000256" key="6">
    <source>
        <dbReference type="ARBA" id="ARBA00039022"/>
    </source>
</evidence>
<evidence type="ECO:0000256" key="2">
    <source>
        <dbReference type="ARBA" id="ARBA00006739"/>
    </source>
</evidence>
<evidence type="ECO:0000313" key="11">
    <source>
        <dbReference type="EMBL" id="GFR36803.1"/>
    </source>
</evidence>
<protein>
    <recommendedName>
        <fullName evidence="7">Glucosyl-3-phosphoglycerate synthase</fullName>
        <ecNumber evidence="6">2.4.1.266</ecNumber>
    </recommendedName>
</protein>
<reference evidence="11" key="1">
    <citation type="submission" date="2020-08" db="EMBL/GenBank/DDBJ databases">
        <authorList>
            <person name="Uke A."/>
            <person name="Chhe C."/>
            <person name="Baramee S."/>
            <person name="Kosugi A."/>
        </authorList>
    </citation>
    <scope>NUCLEOTIDE SEQUENCE</scope>
    <source>
        <strain evidence="11">DA-C8</strain>
    </source>
</reference>
<keyword evidence="5" id="KW-0460">Magnesium</keyword>
<evidence type="ECO:0000256" key="9">
    <source>
        <dbReference type="ARBA" id="ARBA00048997"/>
    </source>
</evidence>
<dbReference type="Proteomes" id="UP000654993">
    <property type="component" value="Unassembled WGS sequence"/>
</dbReference>
<proteinExistence type="inferred from homology"/>
<organism evidence="11 12">
    <name type="scientific">Insulibacter thermoxylanivorax</name>
    <dbReference type="NCBI Taxonomy" id="2749268"/>
    <lineage>
        <taxon>Bacteria</taxon>
        <taxon>Bacillati</taxon>
        <taxon>Bacillota</taxon>
        <taxon>Bacilli</taxon>
        <taxon>Bacillales</taxon>
        <taxon>Paenibacillaceae</taxon>
        <taxon>Insulibacter</taxon>
    </lineage>
</organism>
<keyword evidence="3" id="KW-0328">Glycosyltransferase</keyword>
<feature type="domain" description="Glycosyltransferase 2-like" evidence="10">
    <location>
        <begin position="9"/>
        <end position="127"/>
    </location>
</feature>